<comment type="similarity">
    <text evidence="1 2">Belongs to the anti-sigma-factor antagonist family.</text>
</comment>
<dbReference type="Pfam" id="PF01740">
    <property type="entry name" value="STAS"/>
    <property type="match status" value="1"/>
</dbReference>
<dbReference type="PANTHER" id="PTHR33495:SF2">
    <property type="entry name" value="ANTI-SIGMA FACTOR ANTAGONIST TM_1081-RELATED"/>
    <property type="match status" value="1"/>
</dbReference>
<evidence type="ECO:0000259" key="3">
    <source>
        <dbReference type="PROSITE" id="PS50801"/>
    </source>
</evidence>
<evidence type="ECO:0000313" key="4">
    <source>
        <dbReference type="EMBL" id="AEV30029.1"/>
    </source>
</evidence>
<dbReference type="Proteomes" id="UP000005632">
    <property type="component" value="Chromosome"/>
</dbReference>
<organism evidence="4 5">
    <name type="scientific">Sphaerochaeta pleomorpha (strain ATCC BAA-1885 / DSM 22778 / Grapes)</name>
    <dbReference type="NCBI Taxonomy" id="158190"/>
    <lineage>
        <taxon>Bacteria</taxon>
        <taxon>Pseudomonadati</taxon>
        <taxon>Spirochaetota</taxon>
        <taxon>Spirochaetia</taxon>
        <taxon>Spirochaetales</taxon>
        <taxon>Sphaerochaetaceae</taxon>
        <taxon>Sphaerochaeta</taxon>
    </lineage>
</organism>
<dbReference type="HOGENOM" id="CLU_115403_6_2_12"/>
<dbReference type="CDD" id="cd07043">
    <property type="entry name" value="STAS_anti-anti-sigma_factors"/>
    <property type="match status" value="1"/>
</dbReference>
<dbReference type="EMBL" id="CP003155">
    <property type="protein sequence ID" value="AEV30029.1"/>
    <property type="molecule type" value="Genomic_DNA"/>
</dbReference>
<dbReference type="AlphaFoldDB" id="G8QS99"/>
<dbReference type="PANTHER" id="PTHR33495">
    <property type="entry name" value="ANTI-SIGMA FACTOR ANTAGONIST TM_1081-RELATED-RELATED"/>
    <property type="match status" value="1"/>
</dbReference>
<dbReference type="OrthoDB" id="9796076at2"/>
<dbReference type="PROSITE" id="PS50801">
    <property type="entry name" value="STAS"/>
    <property type="match status" value="1"/>
</dbReference>
<evidence type="ECO:0000313" key="5">
    <source>
        <dbReference type="Proteomes" id="UP000005632"/>
    </source>
</evidence>
<gene>
    <name evidence="4" type="ordered locus">SpiGrapes_2253</name>
</gene>
<keyword evidence="5" id="KW-1185">Reference proteome</keyword>
<sequence>MIATKEAEAMVIEVESTTLTAANAKEFKAALEPYLDAEMNIVINLNRVTFLDSSGLGIFLFCLKKLNQKGGDVKLCNVTKPVRVLFELVRLHQIIEVFNTKEEALASFSHT</sequence>
<dbReference type="GO" id="GO:0043856">
    <property type="term" value="F:anti-sigma factor antagonist activity"/>
    <property type="evidence" value="ECO:0007669"/>
    <property type="project" value="InterPro"/>
</dbReference>
<proteinExistence type="inferred from homology"/>
<reference evidence="4 5" key="1">
    <citation type="submission" date="2011-11" db="EMBL/GenBank/DDBJ databases">
        <title>Complete sequence of Spirochaeta sp. grapes.</title>
        <authorList>
            <consortium name="US DOE Joint Genome Institute"/>
            <person name="Lucas S."/>
            <person name="Han J."/>
            <person name="Lapidus A."/>
            <person name="Cheng J.-F."/>
            <person name="Goodwin L."/>
            <person name="Pitluck S."/>
            <person name="Peters L."/>
            <person name="Ovchinnikova G."/>
            <person name="Munk A.C."/>
            <person name="Detter J.C."/>
            <person name="Han C."/>
            <person name="Tapia R."/>
            <person name="Land M."/>
            <person name="Hauser L."/>
            <person name="Kyrpides N."/>
            <person name="Ivanova N."/>
            <person name="Pagani I."/>
            <person name="Ritalahtilisa K."/>
            <person name="Loeffler F."/>
            <person name="Woyke T."/>
        </authorList>
    </citation>
    <scope>NUCLEOTIDE SEQUENCE [LARGE SCALE GENOMIC DNA]</scope>
    <source>
        <strain evidence="5">ATCC BAA-1885 / DSM 22778 / Grapes</strain>
    </source>
</reference>
<dbReference type="KEGG" id="sgp:SpiGrapes_2253"/>
<accession>G8QS99</accession>
<evidence type="ECO:0000256" key="2">
    <source>
        <dbReference type="RuleBase" id="RU003749"/>
    </source>
</evidence>
<evidence type="ECO:0000256" key="1">
    <source>
        <dbReference type="ARBA" id="ARBA00009013"/>
    </source>
</evidence>
<dbReference type="InterPro" id="IPR002645">
    <property type="entry name" value="STAS_dom"/>
</dbReference>
<dbReference type="RefSeq" id="WP_014270870.1">
    <property type="nucleotide sequence ID" value="NC_016633.1"/>
</dbReference>
<dbReference type="InterPro" id="IPR036513">
    <property type="entry name" value="STAS_dom_sf"/>
</dbReference>
<feature type="domain" description="STAS" evidence="3">
    <location>
        <begin position="1"/>
        <end position="108"/>
    </location>
</feature>
<dbReference type="Gene3D" id="3.30.750.24">
    <property type="entry name" value="STAS domain"/>
    <property type="match status" value="1"/>
</dbReference>
<dbReference type="SUPFAM" id="SSF52091">
    <property type="entry name" value="SpoIIaa-like"/>
    <property type="match status" value="1"/>
</dbReference>
<dbReference type="eggNOG" id="COG1366">
    <property type="taxonomic scope" value="Bacteria"/>
</dbReference>
<dbReference type="STRING" id="158190.SpiGrapes_2253"/>
<protein>
    <recommendedName>
        <fullName evidence="2">Anti-sigma factor antagonist</fullName>
    </recommendedName>
</protein>
<dbReference type="InterPro" id="IPR003658">
    <property type="entry name" value="Anti-sigma_ant"/>
</dbReference>
<name>G8QS99_SPHPG</name>
<dbReference type="NCBIfam" id="TIGR00377">
    <property type="entry name" value="ant_ant_sig"/>
    <property type="match status" value="1"/>
</dbReference>